<dbReference type="InterPro" id="IPR018197">
    <property type="entry name" value="Glycerate_kinase_RE-like"/>
</dbReference>
<dbReference type="NCBIfam" id="TIGR00045">
    <property type="entry name" value="glycerate kinase"/>
    <property type="match status" value="1"/>
</dbReference>
<gene>
    <name evidence="5" type="ORF">ARGLB_110_00150</name>
</gene>
<name>H0QTA3_ARTG1</name>
<dbReference type="GO" id="GO:0008887">
    <property type="term" value="F:glycerate kinase activity"/>
    <property type="evidence" value="ECO:0007669"/>
    <property type="project" value="UniProtKB-UniRule"/>
</dbReference>
<keyword evidence="2 4" id="KW-0808">Transferase</keyword>
<evidence type="ECO:0000256" key="2">
    <source>
        <dbReference type="ARBA" id="ARBA00022679"/>
    </source>
</evidence>
<protein>
    <submittedName>
        <fullName evidence="5">Putative glycerate kinase</fullName>
    </submittedName>
</protein>
<dbReference type="Gene3D" id="3.90.1510.10">
    <property type="entry name" value="Glycerate kinase, domain 2"/>
    <property type="match status" value="1"/>
</dbReference>
<comment type="similarity">
    <text evidence="1 4">Belongs to the glycerate kinase type-1 family.</text>
</comment>
<dbReference type="Proteomes" id="UP000003828">
    <property type="component" value="Unassembled WGS sequence"/>
</dbReference>
<dbReference type="SUPFAM" id="SSF110738">
    <property type="entry name" value="Glycerate kinase I"/>
    <property type="match status" value="1"/>
</dbReference>
<evidence type="ECO:0000313" key="6">
    <source>
        <dbReference type="Proteomes" id="UP000003828"/>
    </source>
</evidence>
<proteinExistence type="inferred from homology"/>
<organism evidence="5 6">
    <name type="scientific">Arthrobacter globiformis (strain ATCC 8010 / DSM 20124 / JCM 1332 / NBRC 12137 / NCIMB 8907 / NRRL B-2979 / 168)</name>
    <dbReference type="NCBI Taxonomy" id="1077972"/>
    <lineage>
        <taxon>Bacteria</taxon>
        <taxon>Bacillati</taxon>
        <taxon>Actinomycetota</taxon>
        <taxon>Actinomycetes</taxon>
        <taxon>Micrococcales</taxon>
        <taxon>Micrococcaceae</taxon>
        <taxon>Arthrobacter</taxon>
    </lineage>
</organism>
<evidence type="ECO:0000256" key="4">
    <source>
        <dbReference type="PIRNR" id="PIRNR006078"/>
    </source>
</evidence>
<evidence type="ECO:0000256" key="3">
    <source>
        <dbReference type="ARBA" id="ARBA00022777"/>
    </source>
</evidence>
<dbReference type="eggNOG" id="COG1929">
    <property type="taxonomic scope" value="Bacteria"/>
</dbReference>
<dbReference type="Pfam" id="PF02595">
    <property type="entry name" value="Gly_kinase"/>
    <property type="match status" value="1"/>
</dbReference>
<dbReference type="EMBL" id="BAEG01000110">
    <property type="protein sequence ID" value="GAB16054.1"/>
    <property type="molecule type" value="Genomic_DNA"/>
</dbReference>
<dbReference type="PANTHER" id="PTHR21599">
    <property type="entry name" value="GLYCERATE KINASE"/>
    <property type="match status" value="1"/>
</dbReference>
<dbReference type="PIRSF" id="PIRSF006078">
    <property type="entry name" value="GlxK"/>
    <property type="match status" value="1"/>
</dbReference>
<accession>H0QTA3</accession>
<sequence length="392" mass="39828">MTTVPSGTNLSGRDRGPEGLSVLIAPDKFKGSLTAPEVARGIAKGLQKAEPGIHTIELPVADGGDGTLDAFLANGYTAREIMVTGPDNDLQRSAIAIKDGTAVIETALTSGLAMRGDRTPNPLAATSRGVGDAILAALNAGANRIIIGLGGSACTDGGAGMLQALGVSLKDGAGAILYPGGISLLDLEHVDLSGLDPRMPDTEIILATDVTNPLLGPNGAAAVYGPQKGADKEDVRLLDWALSHFASKISLEAAHLPGAGAAGGIGFAALAVLGATARPGIELVLEMLDFETHLTGADLVITGEGRLDDQSFQGKAPTGVLAAAARRNIPAVAVCGSSLLTAEPRYPDFDAVHALTDIAPDVRTAISNAGPLLEKLATRINVRKLQPQPAAH</sequence>
<evidence type="ECO:0000256" key="1">
    <source>
        <dbReference type="ARBA" id="ARBA00006284"/>
    </source>
</evidence>
<keyword evidence="6" id="KW-1185">Reference proteome</keyword>
<dbReference type="Gene3D" id="3.40.50.10350">
    <property type="entry name" value="Glycerate kinase, domain 1"/>
    <property type="match status" value="1"/>
</dbReference>
<dbReference type="InterPro" id="IPR004381">
    <property type="entry name" value="Glycerate_kinase"/>
</dbReference>
<keyword evidence="3 4" id="KW-0418">Kinase</keyword>
<reference evidence="5 6" key="1">
    <citation type="submission" date="2011-12" db="EMBL/GenBank/DDBJ databases">
        <title>Whole genome shotgun sequence of Arthrobacter globiformis NBRC 12137.</title>
        <authorList>
            <person name="Miyazawa S."/>
            <person name="Hosoyama A."/>
            <person name="Tsuchikane K."/>
            <person name="Katsumata H."/>
            <person name="Yamazaki S."/>
            <person name="Fujita N."/>
        </authorList>
    </citation>
    <scope>NUCLEOTIDE SEQUENCE [LARGE SCALE GENOMIC DNA]</scope>
    <source>
        <strain evidence="5 6">NBRC 12137</strain>
    </source>
</reference>
<dbReference type="STRING" id="1077972.ARGLB_110_00150"/>
<dbReference type="InterPro" id="IPR018193">
    <property type="entry name" value="Glyc_kinase_flavodox-like_fold"/>
</dbReference>
<evidence type="ECO:0000313" key="5">
    <source>
        <dbReference type="EMBL" id="GAB16054.1"/>
    </source>
</evidence>
<dbReference type="InterPro" id="IPR036129">
    <property type="entry name" value="Glycerate_kinase_sf"/>
</dbReference>
<dbReference type="AlphaFoldDB" id="H0QTA3"/>
<dbReference type="GO" id="GO:0031388">
    <property type="term" value="P:organic acid phosphorylation"/>
    <property type="evidence" value="ECO:0007669"/>
    <property type="project" value="UniProtKB-UniRule"/>
</dbReference>
<dbReference type="PANTHER" id="PTHR21599:SF0">
    <property type="entry name" value="GLYCERATE KINASE"/>
    <property type="match status" value="1"/>
</dbReference>
<comment type="caution">
    <text evidence="5">The sequence shown here is derived from an EMBL/GenBank/DDBJ whole genome shotgun (WGS) entry which is preliminary data.</text>
</comment>